<keyword evidence="3" id="KW-1185">Reference proteome</keyword>
<protein>
    <submittedName>
        <fullName evidence="2">Uncharacterized protein</fullName>
    </submittedName>
</protein>
<proteinExistence type="predicted"/>
<feature type="region of interest" description="Disordered" evidence="1">
    <location>
        <begin position="340"/>
        <end position="369"/>
    </location>
</feature>
<feature type="compositionally biased region" description="Basic and acidic residues" evidence="1">
    <location>
        <begin position="13"/>
        <end position="25"/>
    </location>
</feature>
<accession>G8WRY6</accession>
<sequence>MPDGTYRPLPIPREPHVPAARDAREGVVLPAQGDSWEQPAPVVQPAAGRPWGDAPPPAAPPGQPPFPPGHGAPTQPGIPAQGPADADATRVLTPYGTPPPPSADSEKTQFIPPFQDAGDQADATRRLLSRPLPPEQRFEAPVPPLPAGPPTVPSVPFAVRPGVPQGPVPSADLGDPVDQPTQVVPAPLPDGTHDATRQLPLTTDDPWQPAASAPAGPPPPAAGPPQGQDDYDYLYRQDGVAPPADRAPYRPTVPRPERPRPGFGAPTQGAGVQPPRPAQPFGQPPVPPGYRPAGGTGAGAGPADVPAPAGGRRKPSRPVLIGAGIAVLAAVGIATGAALSGGGNDQPQKAGATAPAASSGATGDSADPAADQAKRLDALLATSNSSRATVINAVETIKNCGDLHKAAADLRSAAGQRDDLVAKLGGLDLGRLPGHDQLTAQLTAAWKASAAADNHYAAWADQVAADKKGCHKGHARITGQAQQANASSGDATAAKKRAAGLWNPIASRYGLTQREFTQL</sequence>
<reference evidence="3" key="1">
    <citation type="submission" date="2011-12" db="EMBL/GenBank/DDBJ databases">
        <title>Complete genome sequence of Streptomyces cattleya strain DSM 46488.</title>
        <authorList>
            <person name="Ou H.-Y."/>
            <person name="Li P."/>
            <person name="Zhao C."/>
            <person name="O'Hagan D."/>
            <person name="Deng Z."/>
        </authorList>
    </citation>
    <scope>NUCLEOTIDE SEQUENCE [LARGE SCALE GENOMIC DNA]</scope>
    <source>
        <strain evidence="3">ATCC 35852 / DSM 46488 / JCM 4925 / NBRC 14057 / NRRL 8057</strain>
    </source>
</reference>
<dbReference type="AlphaFoldDB" id="G8WRY6"/>
<dbReference type="PATRIC" id="fig|1003195.29.peg.2380"/>
<dbReference type="EMBL" id="CP003219">
    <property type="protein sequence ID" value="AEW94746.1"/>
    <property type="molecule type" value="Genomic_DNA"/>
</dbReference>
<evidence type="ECO:0000313" key="3">
    <source>
        <dbReference type="Proteomes" id="UP000007842"/>
    </source>
</evidence>
<name>G8WRY6_STREN</name>
<organism evidence="2 3">
    <name type="scientific">Streptantibioticus cattleyicolor (strain ATCC 35852 / DSM 46488 / JCM 4925 / NBRC 14057 / NRRL 8057)</name>
    <name type="common">Streptomyces cattleya</name>
    <dbReference type="NCBI Taxonomy" id="1003195"/>
    <lineage>
        <taxon>Bacteria</taxon>
        <taxon>Bacillati</taxon>
        <taxon>Actinomycetota</taxon>
        <taxon>Actinomycetes</taxon>
        <taxon>Kitasatosporales</taxon>
        <taxon>Streptomycetaceae</taxon>
        <taxon>Streptantibioticus</taxon>
    </lineage>
</organism>
<gene>
    <name evidence="2" type="ordered locus">SCATT_23750</name>
</gene>
<dbReference type="HOGENOM" id="CLU_509881_0_0_11"/>
<feature type="compositionally biased region" description="Pro residues" evidence="1">
    <location>
        <begin position="53"/>
        <end position="70"/>
    </location>
</feature>
<evidence type="ECO:0000313" key="2">
    <source>
        <dbReference type="EMBL" id="AEW94746.1"/>
    </source>
</evidence>
<dbReference type="STRING" id="1003195.SCATT_23750"/>
<dbReference type="KEGG" id="scy:SCATT_23750"/>
<feature type="compositionally biased region" description="Pro residues" evidence="1">
    <location>
        <begin position="141"/>
        <end position="153"/>
    </location>
</feature>
<feature type="region of interest" description="Disordered" evidence="1">
    <location>
        <begin position="1"/>
        <end position="314"/>
    </location>
</feature>
<dbReference type="Proteomes" id="UP000007842">
    <property type="component" value="Chromosome"/>
</dbReference>
<evidence type="ECO:0000256" key="1">
    <source>
        <dbReference type="SAM" id="MobiDB-lite"/>
    </source>
</evidence>
<feature type="compositionally biased region" description="Pro residues" evidence="1">
    <location>
        <begin position="274"/>
        <end position="290"/>
    </location>
</feature>
<dbReference type="eggNOG" id="ENOG5033NEF">
    <property type="taxonomic scope" value="Bacteria"/>
</dbReference>
<feature type="compositionally biased region" description="Low complexity" evidence="1">
    <location>
        <begin position="301"/>
        <end position="310"/>
    </location>
</feature>
<feature type="compositionally biased region" description="Low complexity" evidence="1">
    <location>
        <begin position="350"/>
        <end position="369"/>
    </location>
</feature>